<evidence type="ECO:0000313" key="1">
    <source>
        <dbReference type="EMBL" id="QXE46098.1"/>
    </source>
</evidence>
<sequence>MFNLMKKIVMFIPSKLVVINNSVDKIVNLSDKADKTFTYVSKVVGTTTGTAGLAKGAVDVAEALACQDGVCAIVSAVGVAADGLQICTSFIPGPNVTSIITIPVSVGCKVVVWCCKKSKLPWGGC</sequence>
<dbReference type="EMBL" id="MW971520">
    <property type="protein sequence ID" value="QXE46098.1"/>
    <property type="molecule type" value="Genomic_DNA"/>
</dbReference>
<protein>
    <submittedName>
        <fullName evidence="1">Uncharacterized protein</fullName>
    </submittedName>
</protein>
<proteinExistence type="predicted"/>
<keyword evidence="1" id="KW-0934">Plastid</keyword>
<dbReference type="Proteomes" id="UP000693970">
    <property type="component" value="Plastid Pltd"/>
</dbReference>
<accession>A0A8H2SI38</accession>
<reference evidence="1" key="1">
    <citation type="journal article" date="2021" name="Sci. Rep.">
        <title>Diploid genomic architecture of Nitzschia inconspicua, an elite biomass production diatom.</title>
        <authorList>
            <person name="Oliver A."/>
            <person name="Podell S."/>
            <person name="Pinowska A."/>
            <person name="Traller J.C."/>
            <person name="Smith S.R."/>
            <person name="McClure R."/>
            <person name="Beliaev A."/>
            <person name="Bohutskyi P."/>
            <person name="Hill E.A."/>
            <person name="Rabines A."/>
            <person name="Zheng H."/>
            <person name="Allen L.Z."/>
            <person name="Kuo A."/>
            <person name="Grigoriev I.V."/>
            <person name="Allen A.E."/>
            <person name="Hazlebeck D."/>
            <person name="Allen E.E."/>
        </authorList>
    </citation>
    <scope>NUCLEOTIDE SEQUENCE</scope>
    <source>
        <strain evidence="1">Hildebrandi</strain>
    </source>
</reference>
<organism evidence="1 2">
    <name type="scientific">Nitzschia inconspicua</name>
    <dbReference type="NCBI Taxonomy" id="303405"/>
    <lineage>
        <taxon>Eukaryota</taxon>
        <taxon>Sar</taxon>
        <taxon>Stramenopiles</taxon>
        <taxon>Ochrophyta</taxon>
        <taxon>Bacillariophyta</taxon>
        <taxon>Bacillariophyceae</taxon>
        <taxon>Bacillariophycidae</taxon>
        <taxon>Bacillariales</taxon>
        <taxon>Bacillariaceae</taxon>
        <taxon>Nitzschia</taxon>
    </lineage>
</organism>
<dbReference type="AlphaFoldDB" id="A0A8H2SI38"/>
<evidence type="ECO:0000313" key="2">
    <source>
        <dbReference type="Proteomes" id="UP000693970"/>
    </source>
</evidence>
<name>A0A8H2SI38_9STRA</name>
<gene>
    <name evidence="1" type="ORF">IV203_000020</name>
</gene>
<geneLocation type="plastid" evidence="1"/>
<keyword evidence="2" id="KW-1185">Reference proteome</keyword>